<comment type="caution">
    <text evidence="2">The sequence shown here is derived from an EMBL/GenBank/DDBJ whole genome shotgun (WGS) entry which is preliminary data.</text>
</comment>
<dbReference type="AlphaFoldDB" id="A0A7W7QMB0"/>
<sequence>MGAHAWPYSTVRTVACSAASGASGRPRAGARTGRRRRAASRARRLAALGYARDREYRDGIQDRATAGLPVESGVRS</sequence>
<proteinExistence type="predicted"/>
<feature type="region of interest" description="Disordered" evidence="1">
    <location>
        <begin position="17"/>
        <end position="41"/>
    </location>
</feature>
<dbReference type="EMBL" id="JACHJP010000002">
    <property type="protein sequence ID" value="MBB4916142.1"/>
    <property type="molecule type" value="Genomic_DNA"/>
</dbReference>
<evidence type="ECO:0000313" key="3">
    <source>
        <dbReference type="Proteomes" id="UP000552644"/>
    </source>
</evidence>
<organism evidence="2 3">
    <name type="scientific">Streptosporangium saharense</name>
    <dbReference type="NCBI Taxonomy" id="1706840"/>
    <lineage>
        <taxon>Bacteria</taxon>
        <taxon>Bacillati</taxon>
        <taxon>Actinomycetota</taxon>
        <taxon>Actinomycetes</taxon>
        <taxon>Streptosporangiales</taxon>
        <taxon>Streptosporangiaceae</taxon>
        <taxon>Streptosporangium</taxon>
    </lineage>
</organism>
<dbReference type="Proteomes" id="UP000552644">
    <property type="component" value="Unassembled WGS sequence"/>
</dbReference>
<keyword evidence="3" id="KW-1185">Reference proteome</keyword>
<accession>A0A7W7QMB0</accession>
<evidence type="ECO:0000313" key="2">
    <source>
        <dbReference type="EMBL" id="MBB4916142.1"/>
    </source>
</evidence>
<dbReference type="RefSeq" id="WP_184715050.1">
    <property type="nucleotide sequence ID" value="NZ_JACHJP010000002.1"/>
</dbReference>
<protein>
    <submittedName>
        <fullName evidence="2">Uncharacterized protein</fullName>
    </submittedName>
</protein>
<gene>
    <name evidence="2" type="ORF">FHS44_003227</name>
</gene>
<name>A0A7W7QMB0_9ACTN</name>
<feature type="compositionally biased region" description="Low complexity" evidence="1">
    <location>
        <begin position="17"/>
        <end position="31"/>
    </location>
</feature>
<feature type="compositionally biased region" description="Basic residues" evidence="1">
    <location>
        <begin position="32"/>
        <end position="41"/>
    </location>
</feature>
<evidence type="ECO:0000256" key="1">
    <source>
        <dbReference type="SAM" id="MobiDB-lite"/>
    </source>
</evidence>
<reference evidence="2 3" key="1">
    <citation type="submission" date="2020-08" db="EMBL/GenBank/DDBJ databases">
        <title>Genomic Encyclopedia of Type Strains, Phase III (KMG-III): the genomes of soil and plant-associated and newly described type strains.</title>
        <authorList>
            <person name="Whitman W."/>
        </authorList>
    </citation>
    <scope>NUCLEOTIDE SEQUENCE [LARGE SCALE GENOMIC DNA]</scope>
    <source>
        <strain evidence="2 3">CECT 8840</strain>
    </source>
</reference>